<evidence type="ECO:0000313" key="1">
    <source>
        <dbReference type="EMBL" id="ONI42229.1"/>
    </source>
</evidence>
<proteinExistence type="predicted"/>
<accession>A0ACC8XFC8</accession>
<dbReference type="EMBL" id="LJHD01000191">
    <property type="protein sequence ID" value="ONI42229.1"/>
    <property type="molecule type" value="Genomic_DNA"/>
</dbReference>
<gene>
    <name evidence="1" type="ORF">AN640_07500</name>
</gene>
<sequence length="436" mass="46106">MVQFAFEVGMTLLIIGGILLALGVPISISMGIGSVAAVFVVLPGDKVAITSAQRIYTGINSFSLLAIPFFILAGNIMNNGGIAKRLINFAKALIGFVPGSLAQTNILANMFFGAVSGSGVAAAAAIGGVVNPLQEEENYEKAYSAAVNIASAPCGMLIPPSNTFIVYSLASGGASIAALFMAGYLPGILWGLGCMGLAGFYAKKLGYKAMPVKGLSIKLKLFLDAIPALFLIVIIVGGILGGIFTPTEASCIAVIYSIILSIAYRSITPKQLYYIFLNSAKTTGMIIFMIGISGILSWVMSFTKLPTLMANSLMAITDNQIIIMLLMNFIMLIMGCLMDPTPAILIFTPIFLPIAQTLGYDIVHFGVIMVFNFCIGTITPPVGPILFTGCKVSGLKIENVIKRLMPFFILETALLLLITFVPEISLLIPKLAGLIQ</sequence>
<name>A0ACC8XFC8_9FIRM</name>
<dbReference type="Proteomes" id="UP000188637">
    <property type="component" value="Unassembled WGS sequence"/>
</dbReference>
<comment type="caution">
    <text evidence="1">The sequence shown here is derived from an EMBL/GenBank/DDBJ whole genome shotgun (WGS) entry which is preliminary data.</text>
</comment>
<protein>
    <submittedName>
        <fullName evidence="1">Uncharacterized protein</fullName>
    </submittedName>
</protein>
<organism evidence="1 2">
    <name type="scientific">Candidatus Epulonipiscium fishelsonii</name>
    <dbReference type="NCBI Taxonomy" id="77094"/>
    <lineage>
        <taxon>Bacteria</taxon>
        <taxon>Bacillati</taxon>
        <taxon>Bacillota</taxon>
        <taxon>Clostridia</taxon>
        <taxon>Lachnospirales</taxon>
        <taxon>Lachnospiraceae</taxon>
        <taxon>Candidatus Epulonipiscium</taxon>
    </lineage>
</organism>
<evidence type="ECO:0000313" key="2">
    <source>
        <dbReference type="Proteomes" id="UP000188637"/>
    </source>
</evidence>
<keyword evidence="2" id="KW-1185">Reference proteome</keyword>
<reference evidence="1" key="1">
    <citation type="submission" date="2016-08" db="EMBL/GenBank/DDBJ databases">
        <authorList>
            <person name="Ngugi D.K."/>
            <person name="Miyake S."/>
            <person name="Stingl U."/>
        </authorList>
    </citation>
    <scope>NUCLEOTIDE SEQUENCE</scope>
    <source>
        <strain evidence="1">SCG-D08WGA-EpuloA1</strain>
    </source>
</reference>